<dbReference type="InterPro" id="IPR005883">
    <property type="entry name" value="PilM"/>
</dbReference>
<dbReference type="Gene3D" id="3.30.1490.300">
    <property type="match status" value="1"/>
</dbReference>
<dbReference type="Pfam" id="PF11104">
    <property type="entry name" value="PilM_2"/>
    <property type="match status" value="1"/>
</dbReference>
<dbReference type="RefSeq" id="WP_005008159.1">
    <property type="nucleotide sequence ID" value="NZ_HG422173.1"/>
</dbReference>
<dbReference type="Proteomes" id="UP000011704">
    <property type="component" value="Unassembled WGS sequence"/>
</dbReference>
<dbReference type="EMBL" id="CAQJ01000035">
    <property type="protein sequence ID" value="CCQ90537.1"/>
    <property type="molecule type" value="Genomic_DNA"/>
</dbReference>
<dbReference type="Gene3D" id="3.30.420.40">
    <property type="match status" value="2"/>
</dbReference>
<proteinExistence type="predicted"/>
<dbReference type="CDD" id="cd24049">
    <property type="entry name" value="ASKHA_NBD_PilM"/>
    <property type="match status" value="1"/>
</dbReference>
<organism evidence="1 2">
    <name type="scientific">Nitrospina gracilis (strain 3/211)</name>
    <dbReference type="NCBI Taxonomy" id="1266370"/>
    <lineage>
        <taxon>Bacteria</taxon>
        <taxon>Pseudomonadati</taxon>
        <taxon>Nitrospinota/Tectimicrobiota group</taxon>
        <taxon>Nitrospinota</taxon>
        <taxon>Nitrospinia</taxon>
        <taxon>Nitrospinales</taxon>
        <taxon>Nitrospinaceae</taxon>
        <taxon>Nitrospina</taxon>
    </lineage>
</organism>
<keyword evidence="2" id="KW-1185">Reference proteome</keyword>
<dbReference type="PANTHER" id="PTHR32432">
    <property type="entry name" value="CELL DIVISION PROTEIN FTSA-RELATED"/>
    <property type="match status" value="1"/>
</dbReference>
<dbReference type="PANTHER" id="PTHR32432:SF3">
    <property type="entry name" value="ETHANOLAMINE UTILIZATION PROTEIN EUTJ"/>
    <property type="match status" value="1"/>
</dbReference>
<dbReference type="OrthoDB" id="9765942at2"/>
<dbReference type="HOGENOM" id="CLU_451161_0_0_0"/>
<sequence length="605" mass="68423">MKFPSLPKLTQLPSIPIGKSAVGLDIGTHSIKIVELNARVGGWSIGNYGHQVIPKSIAESEGNLEMIGELIRLLCARNNIKSKRVFLTIGSYNVLIRKLQIPKMPENEVVEAIKWDAREAMMFPPEEAVLDYHVLGETTQEGLPFDEVLAVIAPREEMERLASIAWHAGLKVEGILPHPIALEEYDNVWVEDTHKEGFTTCFVDMGAQRTRVYFVTGVEVLFSREIPNGGTTVTQALAGEYVTESGRVVKVDEKRAEEIKLRYGLPLEGSDEETHDRIPASEIRGRVLPVIERQVEEIERSIESFMNSYIMTTVERVVFTGGGAGLKGLLDHVHERLDLTVTAYNPLAQLEISSRLKREGDAEDFGYSMVAAAGCAADQCEHVNLYPEHLRQTLSKRVQEMTRFAPVALLLILLASISLFLRIDNYEKEQFLSLETRHLNELRQRFVALDVPKRKLENLKEVKELLQAQLDQLPKKEITPIDLPQVLNDIARRVSWNMALEQVTFSEYGKNGKETENGETAEMETRVVQKGWGFLVRGTIFGNRRRVLQSLEEFLKELKSEPQFSDVKLLESQVSDKDKYTRKGLDFTLFIKTVSSENPLPEKKI</sequence>
<dbReference type="SUPFAM" id="SSF53067">
    <property type="entry name" value="Actin-like ATPase domain"/>
    <property type="match status" value="2"/>
</dbReference>
<evidence type="ECO:0000313" key="1">
    <source>
        <dbReference type="EMBL" id="CCQ90537.1"/>
    </source>
</evidence>
<dbReference type="STRING" id="1266370.NITGR_310025"/>
<reference evidence="1 2" key="1">
    <citation type="journal article" date="2013" name="Front. Microbiol.">
        <title>The genome of Nitrospina gracilis illuminates the metabolism and evolution of the major marine nitrite oxidizer.</title>
        <authorList>
            <person name="Luecker S."/>
            <person name="Nowka B."/>
            <person name="Rattei T."/>
            <person name="Spieck E."/>
            <person name="and Daims H."/>
        </authorList>
    </citation>
    <scope>NUCLEOTIDE SEQUENCE [LARGE SCALE GENOMIC DNA]</scope>
    <source>
        <strain evidence="1 2">3/211</strain>
    </source>
</reference>
<gene>
    <name evidence="1" type="ORF">NITGR_310025</name>
</gene>
<dbReference type="InParanoid" id="M1ZB62"/>
<dbReference type="InterPro" id="IPR043129">
    <property type="entry name" value="ATPase_NBD"/>
</dbReference>
<dbReference type="AlphaFoldDB" id="M1ZB62"/>
<dbReference type="InterPro" id="IPR050696">
    <property type="entry name" value="FtsA/MreB"/>
</dbReference>
<accession>M1ZB62</accession>
<name>M1ZB62_NITG3</name>
<protein>
    <submittedName>
        <fullName evidence="1">Putative Type IV pilus biogenesis protein PilM (Modular protein)</fullName>
    </submittedName>
</protein>
<comment type="caution">
    <text evidence="1">The sequence shown here is derived from an EMBL/GenBank/DDBJ whole genome shotgun (WGS) entry which is preliminary data.</text>
</comment>
<dbReference type="NCBIfam" id="TIGR01175">
    <property type="entry name" value="pilM"/>
    <property type="match status" value="1"/>
</dbReference>
<evidence type="ECO:0000313" key="2">
    <source>
        <dbReference type="Proteomes" id="UP000011704"/>
    </source>
</evidence>